<dbReference type="GO" id="GO:0006269">
    <property type="term" value="P:DNA replication, synthesis of primer"/>
    <property type="evidence" value="ECO:0007669"/>
    <property type="project" value="UniProtKB-UniRule"/>
</dbReference>
<dbReference type="AlphaFoldDB" id="A0A193LIB9"/>
<dbReference type="GO" id="GO:0003899">
    <property type="term" value="F:DNA-directed RNA polymerase activity"/>
    <property type="evidence" value="ECO:0007669"/>
    <property type="project" value="UniProtKB-UniRule"/>
</dbReference>
<dbReference type="Pfam" id="PF08278">
    <property type="entry name" value="DnaG_DnaB_bind"/>
    <property type="match status" value="1"/>
</dbReference>
<comment type="catalytic activity">
    <reaction evidence="12">
        <text>ssDNA + n NTP = ssDNA/pppN(pN)n-1 hybrid + (n-1) diphosphate.</text>
        <dbReference type="EC" id="2.7.7.101"/>
    </reaction>
</comment>
<keyword evidence="4 12" id="KW-0548">Nucleotidyltransferase</keyword>
<evidence type="ECO:0000256" key="4">
    <source>
        <dbReference type="ARBA" id="ARBA00022695"/>
    </source>
</evidence>
<dbReference type="InterPro" id="IPR013173">
    <property type="entry name" value="DNA_primase_DnaG_DnaB-bd_dom"/>
</dbReference>
<dbReference type="Gene3D" id="3.40.1360.10">
    <property type="match status" value="1"/>
</dbReference>
<evidence type="ECO:0000256" key="8">
    <source>
        <dbReference type="ARBA" id="ARBA00022833"/>
    </source>
</evidence>
<evidence type="ECO:0000256" key="10">
    <source>
        <dbReference type="ARBA" id="ARBA00023125"/>
    </source>
</evidence>
<evidence type="ECO:0000256" key="12">
    <source>
        <dbReference type="HAMAP-Rule" id="MF_00974"/>
    </source>
</evidence>
<proteinExistence type="inferred from homology"/>
<dbReference type="Gene3D" id="3.90.980.10">
    <property type="entry name" value="DNA primase, catalytic core, N-terminal domain"/>
    <property type="match status" value="1"/>
</dbReference>
<organism evidence="17 18">
    <name type="scientific">Woeseia oceani</name>
    <dbReference type="NCBI Taxonomy" id="1548547"/>
    <lineage>
        <taxon>Bacteria</taxon>
        <taxon>Pseudomonadati</taxon>
        <taxon>Pseudomonadota</taxon>
        <taxon>Gammaproteobacteria</taxon>
        <taxon>Woeseiales</taxon>
        <taxon>Woeseiaceae</taxon>
        <taxon>Woeseia</taxon>
    </lineage>
</organism>
<keyword evidence="10 12" id="KW-0238">DNA-binding</keyword>
<feature type="zinc finger region" description="CHC2-type" evidence="12 14">
    <location>
        <begin position="40"/>
        <end position="64"/>
    </location>
</feature>
<gene>
    <name evidence="12" type="primary">dnaG</name>
    <name evidence="17" type="ORF">BA177_14545</name>
</gene>
<comment type="similarity">
    <text evidence="12 13">Belongs to the DnaG primase family.</text>
</comment>
<keyword evidence="5 12" id="KW-0235">DNA replication</keyword>
<dbReference type="InterPro" id="IPR006171">
    <property type="entry name" value="TOPRIM_dom"/>
</dbReference>
<accession>A0A193LIB9</accession>
<dbReference type="CDD" id="cd03364">
    <property type="entry name" value="TOPRIM_DnaG_primases"/>
    <property type="match status" value="1"/>
</dbReference>
<dbReference type="InterPro" id="IPR013264">
    <property type="entry name" value="DNAG_N"/>
</dbReference>
<dbReference type="GO" id="GO:0000428">
    <property type="term" value="C:DNA-directed RNA polymerase complex"/>
    <property type="evidence" value="ECO:0007669"/>
    <property type="project" value="UniProtKB-KW"/>
</dbReference>
<dbReference type="Proteomes" id="UP000092695">
    <property type="component" value="Chromosome"/>
</dbReference>
<comment type="cofactor">
    <cofactor evidence="12 13 14">
        <name>Zn(2+)</name>
        <dbReference type="ChEBI" id="CHEBI:29105"/>
    </cofactor>
    <text evidence="12 13 14">Binds 1 zinc ion per monomer.</text>
</comment>
<dbReference type="Gene3D" id="1.20.50.20">
    <property type="entry name" value="DnaG, RNA polymerase domain, helical bundle"/>
    <property type="match status" value="1"/>
</dbReference>
<evidence type="ECO:0000256" key="13">
    <source>
        <dbReference type="PIRNR" id="PIRNR002811"/>
    </source>
</evidence>
<keyword evidence="2 12" id="KW-0639">Primosome</keyword>
<keyword evidence="1 12" id="KW-0240">DNA-directed RNA polymerase</keyword>
<evidence type="ECO:0000313" key="18">
    <source>
        <dbReference type="Proteomes" id="UP000092695"/>
    </source>
</evidence>
<evidence type="ECO:0000313" key="17">
    <source>
        <dbReference type="EMBL" id="ANO52247.1"/>
    </source>
</evidence>
<keyword evidence="11 12" id="KW-0804">Transcription</keyword>
<dbReference type="FunFam" id="3.40.1360.10:FF:000002">
    <property type="entry name" value="DNA primase"/>
    <property type="match status" value="1"/>
</dbReference>
<dbReference type="GO" id="GO:1990077">
    <property type="term" value="C:primosome complex"/>
    <property type="evidence" value="ECO:0007669"/>
    <property type="project" value="UniProtKB-KW"/>
</dbReference>
<dbReference type="GO" id="GO:0008270">
    <property type="term" value="F:zinc ion binding"/>
    <property type="evidence" value="ECO:0007669"/>
    <property type="project" value="UniProtKB-UniRule"/>
</dbReference>
<dbReference type="Pfam" id="PF01807">
    <property type="entry name" value="Zn_ribbon_DnaG"/>
    <property type="match status" value="1"/>
</dbReference>
<dbReference type="Gene3D" id="3.90.580.10">
    <property type="entry name" value="Zinc finger, CHC2-type domain"/>
    <property type="match status" value="1"/>
</dbReference>
<dbReference type="NCBIfam" id="TIGR01391">
    <property type="entry name" value="dnaG"/>
    <property type="match status" value="1"/>
</dbReference>
<dbReference type="EMBL" id="CP016268">
    <property type="protein sequence ID" value="ANO52247.1"/>
    <property type="molecule type" value="Genomic_DNA"/>
</dbReference>
<dbReference type="InterPro" id="IPR006295">
    <property type="entry name" value="DNA_primase_DnaG"/>
</dbReference>
<dbReference type="SUPFAM" id="SSF117023">
    <property type="entry name" value="DNA primase DnaG, C-terminal domain"/>
    <property type="match status" value="1"/>
</dbReference>
<dbReference type="PROSITE" id="PS50880">
    <property type="entry name" value="TOPRIM"/>
    <property type="match status" value="1"/>
</dbReference>
<dbReference type="InterPro" id="IPR037068">
    <property type="entry name" value="DNA_primase_core_N_sf"/>
</dbReference>
<dbReference type="PANTHER" id="PTHR30313">
    <property type="entry name" value="DNA PRIMASE"/>
    <property type="match status" value="1"/>
</dbReference>
<evidence type="ECO:0000256" key="9">
    <source>
        <dbReference type="ARBA" id="ARBA00022842"/>
    </source>
</evidence>
<keyword evidence="6 12" id="KW-0479">Metal-binding</keyword>
<comment type="domain">
    <text evidence="12">Contains an N-terminal zinc-binding domain, a central core domain that contains the primase activity, and a C-terminal DnaB-binding domain.</text>
</comment>
<dbReference type="EC" id="2.7.7.101" evidence="12"/>
<dbReference type="KEGG" id="woc:BA177_14545"/>
<evidence type="ECO:0000256" key="1">
    <source>
        <dbReference type="ARBA" id="ARBA00022478"/>
    </source>
</evidence>
<keyword evidence="18" id="KW-1185">Reference proteome</keyword>
<name>A0A193LIB9_9GAMM</name>
<keyword evidence="7 12" id="KW-0863">Zinc-finger</keyword>
<sequence length="587" mass="65335">MSGLIPQHFIDDLIARADIVEVLGRRIPLKKAGREFKAVCPFHDEKTPSFTVSPHKGFYHCFGCGAHGTALGFLMEFEHLSFVDAVEALASSMGVEVPREDGQRPARRYDELYELLARVERHYQSELRDHQPAVDYLKRRDIDGATAKRYGIGYAAAGWSQLLDKFGDSPEAIERLLATGLIIRKDNGQHYDRFRERIMYPIRDSRGRCIGFGGRVMGDEEPKYLNSPETALFHKGRELYGLYEARQAIRHIERLVVVEGYMDVIGLARHGIDFAVATLGTATTEDHLNRLFRLSDDVFFSFDGDRAGRAAAWRALETALPHMREGRQIRFVFLPEGEDPDSFVQQHGTAAFEKLLDAGTQLSDFLINELASQVELTSVDGRARLAELAKPLLSRLPDGFYRELLTATLAETVGLSPAKLEALLTRPAKGAASEHVRPAARERRGKSSGTGKPSVIRRAITLLLHYPQAGLELDSTVLGGIDRPGAELLKELIESAQSDPDITTAGLLERWRHHKEGRHLGKLAATELPLGEDFDAGAELADCLHQLRQASAKARIENLIEKERLGALSGDQKQELRSYRRDTTSGG</sequence>
<dbReference type="GO" id="GO:0003677">
    <property type="term" value="F:DNA binding"/>
    <property type="evidence" value="ECO:0007669"/>
    <property type="project" value="UniProtKB-KW"/>
</dbReference>
<dbReference type="SMART" id="SM00766">
    <property type="entry name" value="DnaG_DnaB_bind"/>
    <property type="match status" value="1"/>
</dbReference>
<dbReference type="InterPro" id="IPR036977">
    <property type="entry name" value="DNA_primase_Znf_CHC2"/>
</dbReference>
<dbReference type="OrthoDB" id="9803773at2"/>
<dbReference type="HAMAP" id="MF_00974">
    <property type="entry name" value="DNA_primase_DnaG"/>
    <property type="match status" value="1"/>
</dbReference>
<keyword evidence="9" id="KW-0460">Magnesium</keyword>
<dbReference type="InterPro" id="IPR002694">
    <property type="entry name" value="Znf_CHC2"/>
</dbReference>
<dbReference type="GO" id="GO:0005737">
    <property type="term" value="C:cytoplasm"/>
    <property type="evidence" value="ECO:0007669"/>
    <property type="project" value="TreeGrafter"/>
</dbReference>
<keyword evidence="3 12" id="KW-0808">Transferase</keyword>
<comment type="function">
    <text evidence="12 13">RNA polymerase that catalyzes the synthesis of short RNA molecules used as primers for DNA polymerase during DNA replication.</text>
</comment>
<evidence type="ECO:0000259" key="16">
    <source>
        <dbReference type="PROSITE" id="PS50880"/>
    </source>
</evidence>
<dbReference type="Pfam" id="PF13155">
    <property type="entry name" value="Toprim_2"/>
    <property type="match status" value="1"/>
</dbReference>
<reference evidence="17 18" key="1">
    <citation type="submission" date="2016-06" db="EMBL/GenBank/DDBJ databases">
        <title>Complete genome sequence of a deep-branching marine Gamma Proteobacterium Woeseia oceani type strain XK5.</title>
        <authorList>
            <person name="Mu D."/>
            <person name="Du Z."/>
        </authorList>
    </citation>
    <scope>NUCLEOTIDE SEQUENCE [LARGE SCALE GENOMIC DNA]</scope>
    <source>
        <strain evidence="17 18">XK5</strain>
    </source>
</reference>
<dbReference type="FunFam" id="3.90.980.10:FF:000001">
    <property type="entry name" value="DNA primase"/>
    <property type="match status" value="1"/>
</dbReference>
<keyword evidence="8 12" id="KW-0862">Zinc</keyword>
<dbReference type="SMART" id="SM00493">
    <property type="entry name" value="TOPRIM"/>
    <property type="match status" value="1"/>
</dbReference>
<dbReference type="InterPro" id="IPR050219">
    <property type="entry name" value="DnaG_primase"/>
</dbReference>
<dbReference type="InterPro" id="IPR016136">
    <property type="entry name" value="DNA_helicase_N/primase_C"/>
</dbReference>
<dbReference type="Pfam" id="PF10410">
    <property type="entry name" value="DnaB_bind"/>
    <property type="match status" value="1"/>
</dbReference>
<evidence type="ECO:0000256" key="5">
    <source>
        <dbReference type="ARBA" id="ARBA00022705"/>
    </source>
</evidence>
<dbReference type="FunFam" id="3.90.580.10:FF:000001">
    <property type="entry name" value="DNA primase"/>
    <property type="match status" value="1"/>
</dbReference>
<feature type="compositionally biased region" description="Basic and acidic residues" evidence="15">
    <location>
        <begin position="432"/>
        <end position="442"/>
    </location>
</feature>
<dbReference type="Pfam" id="PF08275">
    <property type="entry name" value="DNAG_N"/>
    <property type="match status" value="1"/>
</dbReference>
<dbReference type="STRING" id="1548547.BA177_14545"/>
<dbReference type="InterPro" id="IPR034151">
    <property type="entry name" value="TOPRIM_DnaG_bac"/>
</dbReference>
<evidence type="ECO:0000256" key="6">
    <source>
        <dbReference type="ARBA" id="ARBA00022723"/>
    </source>
</evidence>
<feature type="region of interest" description="Disordered" evidence="15">
    <location>
        <begin position="431"/>
        <end position="452"/>
    </location>
</feature>
<feature type="domain" description="Toprim" evidence="16">
    <location>
        <begin position="253"/>
        <end position="335"/>
    </location>
</feature>
<dbReference type="SUPFAM" id="SSF57783">
    <property type="entry name" value="Zinc beta-ribbon"/>
    <property type="match status" value="1"/>
</dbReference>
<dbReference type="SMART" id="SM00400">
    <property type="entry name" value="ZnF_CHCC"/>
    <property type="match status" value="1"/>
</dbReference>
<dbReference type="InterPro" id="IPR030846">
    <property type="entry name" value="DnaG_bac"/>
</dbReference>
<evidence type="ECO:0000256" key="15">
    <source>
        <dbReference type="SAM" id="MobiDB-lite"/>
    </source>
</evidence>
<evidence type="ECO:0000256" key="11">
    <source>
        <dbReference type="ARBA" id="ARBA00023163"/>
    </source>
</evidence>
<evidence type="ECO:0000256" key="14">
    <source>
        <dbReference type="PIRSR" id="PIRSR002811-1"/>
    </source>
</evidence>
<evidence type="ECO:0000256" key="7">
    <source>
        <dbReference type="ARBA" id="ARBA00022771"/>
    </source>
</evidence>
<dbReference type="PANTHER" id="PTHR30313:SF2">
    <property type="entry name" value="DNA PRIMASE"/>
    <property type="match status" value="1"/>
</dbReference>
<dbReference type="InterPro" id="IPR019475">
    <property type="entry name" value="DNA_primase_DnaB-bd"/>
</dbReference>
<dbReference type="PIRSF" id="PIRSF002811">
    <property type="entry name" value="DnaG"/>
    <property type="match status" value="1"/>
</dbReference>
<protein>
    <recommendedName>
        <fullName evidence="12 13">DNA primase</fullName>
        <ecNumber evidence="12">2.7.7.101</ecNumber>
    </recommendedName>
</protein>
<evidence type="ECO:0000256" key="2">
    <source>
        <dbReference type="ARBA" id="ARBA00022515"/>
    </source>
</evidence>
<dbReference type="SUPFAM" id="SSF56731">
    <property type="entry name" value="DNA primase core"/>
    <property type="match status" value="1"/>
</dbReference>
<comment type="subunit">
    <text evidence="12">Monomer. Interacts with DnaB.</text>
</comment>
<dbReference type="Gene3D" id="1.10.860.10">
    <property type="entry name" value="DNAb Helicase, Chain A"/>
    <property type="match status" value="1"/>
</dbReference>
<evidence type="ECO:0000256" key="3">
    <source>
        <dbReference type="ARBA" id="ARBA00022679"/>
    </source>
</evidence>
<dbReference type="RefSeq" id="WP_068617381.1">
    <property type="nucleotide sequence ID" value="NZ_CP016268.1"/>
</dbReference>